<dbReference type="OrthoDB" id="68611at2759"/>
<keyword evidence="5" id="KW-0472">Membrane</keyword>
<feature type="chain" id="PRO_5032751901" evidence="7">
    <location>
        <begin position="22"/>
        <end position="205"/>
    </location>
</feature>
<comment type="caution">
    <text evidence="8">The sequence shown here is derived from an EMBL/GenBank/DDBJ whole genome shotgun (WGS) entry which is preliminary data.</text>
</comment>
<dbReference type="PANTHER" id="PTHR30509">
    <property type="entry name" value="P-HYDROXYBENZOIC ACID EFFLUX PUMP SUBUNIT-RELATED"/>
    <property type="match status" value="1"/>
</dbReference>
<keyword evidence="4" id="KW-1133">Transmembrane helix</keyword>
<protein>
    <submittedName>
        <fullName evidence="8">Uncharacterized protein</fullName>
    </submittedName>
</protein>
<feature type="compositionally biased region" description="Low complexity" evidence="6">
    <location>
        <begin position="93"/>
        <end position="106"/>
    </location>
</feature>
<evidence type="ECO:0000256" key="6">
    <source>
        <dbReference type="SAM" id="MobiDB-lite"/>
    </source>
</evidence>
<evidence type="ECO:0000256" key="7">
    <source>
        <dbReference type="SAM" id="SignalP"/>
    </source>
</evidence>
<keyword evidence="3" id="KW-0812">Transmembrane</keyword>
<dbReference type="Proteomes" id="UP000604825">
    <property type="component" value="Unassembled WGS sequence"/>
</dbReference>
<proteinExistence type="predicted"/>
<keyword evidence="7" id="KW-0732">Signal</keyword>
<dbReference type="GO" id="GO:0005886">
    <property type="term" value="C:plasma membrane"/>
    <property type="evidence" value="ECO:0007669"/>
    <property type="project" value="UniProtKB-SubCell"/>
</dbReference>
<gene>
    <name evidence="8" type="ORF">NCGR_LOCUS42329</name>
</gene>
<keyword evidence="9" id="KW-1185">Reference proteome</keyword>
<dbReference type="PANTHER" id="PTHR30509:SF9">
    <property type="entry name" value="MULTIDRUG RESISTANCE PROTEIN MDTO"/>
    <property type="match status" value="1"/>
</dbReference>
<evidence type="ECO:0000256" key="4">
    <source>
        <dbReference type="ARBA" id="ARBA00022989"/>
    </source>
</evidence>
<dbReference type="AlphaFoldDB" id="A0A811QRR4"/>
<accession>A0A811QRR4</accession>
<sequence length="205" mass="21397">MAFTITRLVETFIGISCAVLADLVFQPGARPSVQAREQLARCIAATIEEGAAGAGPPEEVRRGGRQRAHLPVAAAVPGGLLRQDPGQPRQDGAAAAALSPGTPAPAEAKGQVVDLEAGTAAGGVGCSRCYKDDEVLGSFLAQAREAKLLLLNDNDDDDSVQQPEERLLLVCCLGSIALCMGEILKEAQLLEAHILDLNNLQLTTH</sequence>
<evidence type="ECO:0000256" key="3">
    <source>
        <dbReference type="ARBA" id="ARBA00022692"/>
    </source>
</evidence>
<evidence type="ECO:0000313" key="8">
    <source>
        <dbReference type="EMBL" id="CAD6258863.1"/>
    </source>
</evidence>
<reference evidence="8" key="1">
    <citation type="submission" date="2020-10" db="EMBL/GenBank/DDBJ databases">
        <authorList>
            <person name="Han B."/>
            <person name="Lu T."/>
            <person name="Zhao Q."/>
            <person name="Huang X."/>
            <person name="Zhao Y."/>
        </authorList>
    </citation>
    <scope>NUCLEOTIDE SEQUENCE</scope>
</reference>
<comment type="subcellular location">
    <subcellularLocation>
        <location evidence="1">Cell membrane</location>
        <topology evidence="1">Multi-pass membrane protein</topology>
    </subcellularLocation>
</comment>
<evidence type="ECO:0000256" key="5">
    <source>
        <dbReference type="ARBA" id="ARBA00023136"/>
    </source>
</evidence>
<evidence type="ECO:0000256" key="1">
    <source>
        <dbReference type="ARBA" id="ARBA00004651"/>
    </source>
</evidence>
<evidence type="ECO:0000313" key="9">
    <source>
        <dbReference type="Proteomes" id="UP000604825"/>
    </source>
</evidence>
<name>A0A811QRR4_9POAL</name>
<feature type="signal peptide" evidence="7">
    <location>
        <begin position="1"/>
        <end position="21"/>
    </location>
</feature>
<organism evidence="8 9">
    <name type="scientific">Miscanthus lutarioriparius</name>
    <dbReference type="NCBI Taxonomy" id="422564"/>
    <lineage>
        <taxon>Eukaryota</taxon>
        <taxon>Viridiplantae</taxon>
        <taxon>Streptophyta</taxon>
        <taxon>Embryophyta</taxon>
        <taxon>Tracheophyta</taxon>
        <taxon>Spermatophyta</taxon>
        <taxon>Magnoliopsida</taxon>
        <taxon>Liliopsida</taxon>
        <taxon>Poales</taxon>
        <taxon>Poaceae</taxon>
        <taxon>PACMAD clade</taxon>
        <taxon>Panicoideae</taxon>
        <taxon>Andropogonodae</taxon>
        <taxon>Andropogoneae</taxon>
        <taxon>Saccharinae</taxon>
        <taxon>Miscanthus</taxon>
    </lineage>
</organism>
<dbReference type="EMBL" id="CAJGYO010000010">
    <property type="protein sequence ID" value="CAD6258863.1"/>
    <property type="molecule type" value="Genomic_DNA"/>
</dbReference>
<keyword evidence="2" id="KW-1003">Cell membrane</keyword>
<feature type="region of interest" description="Disordered" evidence="6">
    <location>
        <begin position="78"/>
        <end position="106"/>
    </location>
</feature>
<evidence type="ECO:0000256" key="2">
    <source>
        <dbReference type="ARBA" id="ARBA00022475"/>
    </source>
</evidence>